<dbReference type="PANTHER" id="PTHR10545">
    <property type="entry name" value="DIAMINE N-ACETYLTRANSFERASE"/>
    <property type="match status" value="1"/>
</dbReference>
<dbReference type="GO" id="GO:0008080">
    <property type="term" value="F:N-acetyltransferase activity"/>
    <property type="evidence" value="ECO:0007669"/>
    <property type="project" value="TreeGrafter"/>
</dbReference>
<dbReference type="STRING" id="8496.A0A151P6W4"/>
<sequence>MSCLIRPCSTRDLKQVMRLVWEIAGIYKVPPGEVKTSEEALTQAGFGDPALFECFVAQLPPGQTTPEGHSIVGYVLSSYTYSTWRGRSLYMDNLYVQPPYRGNPGVRLPTGQQIGKKLMTVSAQAAVAQGCFQLRMHVANDKPESEAFLARRGGRDLTRHHAWALGRFPPAALACLAAGTQVFGGRRG</sequence>
<reference evidence="5 6" key="1">
    <citation type="journal article" date="2012" name="Genome Biol.">
        <title>Sequencing three crocodilian genomes to illuminate the evolution of archosaurs and amniotes.</title>
        <authorList>
            <person name="St John J.A."/>
            <person name="Braun E.L."/>
            <person name="Isberg S.R."/>
            <person name="Miles L.G."/>
            <person name="Chong A.Y."/>
            <person name="Gongora J."/>
            <person name="Dalzell P."/>
            <person name="Moran C."/>
            <person name="Bed'hom B."/>
            <person name="Abzhanov A."/>
            <person name="Burgess S.C."/>
            <person name="Cooksey A.M."/>
            <person name="Castoe T.A."/>
            <person name="Crawford N.G."/>
            <person name="Densmore L.D."/>
            <person name="Drew J.C."/>
            <person name="Edwards S.V."/>
            <person name="Faircloth B.C."/>
            <person name="Fujita M.K."/>
            <person name="Greenwold M.J."/>
            <person name="Hoffmann F.G."/>
            <person name="Howard J.M."/>
            <person name="Iguchi T."/>
            <person name="Janes D.E."/>
            <person name="Khan S.Y."/>
            <person name="Kohno S."/>
            <person name="de Koning A.J."/>
            <person name="Lance S.L."/>
            <person name="McCarthy F.M."/>
            <person name="McCormack J.E."/>
            <person name="Merchant M.E."/>
            <person name="Peterson D.G."/>
            <person name="Pollock D.D."/>
            <person name="Pourmand N."/>
            <person name="Raney B.J."/>
            <person name="Roessler K.A."/>
            <person name="Sanford J.R."/>
            <person name="Sawyer R.H."/>
            <person name="Schmidt C.J."/>
            <person name="Triplett E.W."/>
            <person name="Tuberville T.D."/>
            <person name="Venegas-Anaya M."/>
            <person name="Howard J.T."/>
            <person name="Jarvis E.D."/>
            <person name="Guillette L.J.Jr."/>
            <person name="Glenn T.C."/>
            <person name="Green R.E."/>
            <person name="Ray D.A."/>
        </authorList>
    </citation>
    <scope>NUCLEOTIDE SEQUENCE [LARGE SCALE GENOMIC DNA]</scope>
    <source>
        <strain evidence="5">KSC_2009_1</strain>
    </source>
</reference>
<evidence type="ECO:0000313" key="6">
    <source>
        <dbReference type="Proteomes" id="UP000050525"/>
    </source>
</evidence>
<dbReference type="PANTHER" id="PTHR10545:SF51">
    <property type="entry name" value="THIALYSINE N-EPSILON-ACETYLTRANSFERASE"/>
    <property type="match status" value="1"/>
</dbReference>
<dbReference type="FunFam" id="3.40.630.30:FF:000064">
    <property type="entry name" value="GNAT family acetyltransferase"/>
    <property type="match status" value="1"/>
</dbReference>
<organism evidence="5 6">
    <name type="scientific">Alligator mississippiensis</name>
    <name type="common">American alligator</name>
    <dbReference type="NCBI Taxonomy" id="8496"/>
    <lineage>
        <taxon>Eukaryota</taxon>
        <taxon>Metazoa</taxon>
        <taxon>Chordata</taxon>
        <taxon>Craniata</taxon>
        <taxon>Vertebrata</taxon>
        <taxon>Euteleostomi</taxon>
        <taxon>Archelosauria</taxon>
        <taxon>Archosauria</taxon>
        <taxon>Crocodylia</taxon>
        <taxon>Alligatoridae</taxon>
        <taxon>Alligatorinae</taxon>
        <taxon>Alligator</taxon>
    </lineage>
</organism>
<dbReference type="OrthoDB" id="7305308at2759"/>
<dbReference type="KEGG" id="amj:106737462"/>
<evidence type="ECO:0000313" key="5">
    <source>
        <dbReference type="EMBL" id="KYO44794.1"/>
    </source>
</evidence>
<comment type="similarity">
    <text evidence="1">Belongs to the acetyltransferase family.</text>
</comment>
<dbReference type="Pfam" id="PF00583">
    <property type="entry name" value="Acetyltransf_1"/>
    <property type="match status" value="1"/>
</dbReference>
<dbReference type="InterPro" id="IPR000182">
    <property type="entry name" value="GNAT_dom"/>
</dbReference>
<protein>
    <submittedName>
        <fullName evidence="5">Diamine acetyltransferase 2-like</fullName>
    </submittedName>
</protein>
<evidence type="ECO:0000256" key="2">
    <source>
        <dbReference type="ARBA" id="ARBA00022679"/>
    </source>
</evidence>
<feature type="domain" description="N-acetyltransferase" evidence="4">
    <location>
        <begin position="66"/>
        <end position="153"/>
    </location>
</feature>
<comment type="caution">
    <text evidence="5">The sequence shown here is derived from an EMBL/GenBank/DDBJ whole genome shotgun (WGS) entry which is preliminary data.</text>
</comment>
<dbReference type="EMBL" id="AKHW03000671">
    <property type="protein sequence ID" value="KYO44794.1"/>
    <property type="molecule type" value="Genomic_DNA"/>
</dbReference>
<name>A0A151P6W4_ALLMI</name>
<proteinExistence type="inferred from homology"/>
<evidence type="ECO:0000256" key="3">
    <source>
        <dbReference type="ARBA" id="ARBA00023315"/>
    </source>
</evidence>
<dbReference type="InterPro" id="IPR016181">
    <property type="entry name" value="Acyl_CoA_acyltransferase"/>
</dbReference>
<accession>A0A151P6W4</accession>
<evidence type="ECO:0000256" key="1">
    <source>
        <dbReference type="ARBA" id="ARBA00008694"/>
    </source>
</evidence>
<dbReference type="SUPFAM" id="SSF55729">
    <property type="entry name" value="Acyl-CoA N-acyltransferases (Nat)"/>
    <property type="match status" value="1"/>
</dbReference>
<evidence type="ECO:0000259" key="4">
    <source>
        <dbReference type="Pfam" id="PF00583"/>
    </source>
</evidence>
<dbReference type="Proteomes" id="UP000050525">
    <property type="component" value="Unassembled WGS sequence"/>
</dbReference>
<keyword evidence="2" id="KW-0808">Transferase</keyword>
<dbReference type="AlphaFoldDB" id="A0A151P6W4"/>
<dbReference type="InterPro" id="IPR051016">
    <property type="entry name" value="Diverse_Substrate_AcTransf"/>
</dbReference>
<dbReference type="Gene3D" id="3.40.630.30">
    <property type="match status" value="1"/>
</dbReference>
<gene>
    <name evidence="5" type="ORF">Y1Q_0006609</name>
</gene>
<dbReference type="CDD" id="cd04301">
    <property type="entry name" value="NAT_SF"/>
    <property type="match status" value="1"/>
</dbReference>
<keyword evidence="6" id="KW-1185">Reference proteome</keyword>
<keyword evidence="3" id="KW-0012">Acyltransferase</keyword>